<dbReference type="InterPro" id="IPR011008">
    <property type="entry name" value="Dimeric_a/b-barrel"/>
</dbReference>
<dbReference type="SMART" id="SM00344">
    <property type="entry name" value="HTH_ASNC"/>
    <property type="match status" value="1"/>
</dbReference>
<dbReference type="EMBL" id="SJDL01000046">
    <property type="protein sequence ID" value="TBW48731.1"/>
    <property type="molecule type" value="Genomic_DNA"/>
</dbReference>
<dbReference type="InterPro" id="IPR011991">
    <property type="entry name" value="ArsR-like_HTH"/>
</dbReference>
<dbReference type="RefSeq" id="WP_131483819.1">
    <property type="nucleotide sequence ID" value="NZ_SJDL01000046.1"/>
</dbReference>
<dbReference type="CDD" id="cd00090">
    <property type="entry name" value="HTH_ARSR"/>
    <property type="match status" value="1"/>
</dbReference>
<dbReference type="InterPro" id="IPR019885">
    <property type="entry name" value="Tscrpt_reg_HTH_AsnC-type_CS"/>
</dbReference>
<proteinExistence type="predicted"/>
<accession>A0ABY1ZIM2</accession>
<dbReference type="Gene3D" id="3.30.70.920">
    <property type="match status" value="1"/>
</dbReference>
<keyword evidence="6" id="KW-1185">Reference proteome</keyword>
<evidence type="ECO:0000313" key="6">
    <source>
        <dbReference type="Proteomes" id="UP000313645"/>
    </source>
</evidence>
<dbReference type="InterPro" id="IPR036388">
    <property type="entry name" value="WH-like_DNA-bd_sf"/>
</dbReference>
<dbReference type="PANTHER" id="PTHR30154">
    <property type="entry name" value="LEUCINE-RESPONSIVE REGULATORY PROTEIN"/>
    <property type="match status" value="1"/>
</dbReference>
<dbReference type="InterPro" id="IPR036390">
    <property type="entry name" value="WH_DNA-bd_sf"/>
</dbReference>
<keyword evidence="2" id="KW-0238">DNA-binding</keyword>
<gene>
    <name evidence="5" type="ORF">EZI54_20795</name>
</gene>
<dbReference type="PANTHER" id="PTHR30154:SF17">
    <property type="entry name" value="DNA-BINDING TRANSCRIPTIONAL ACTIVATOR DECR"/>
    <property type="match status" value="1"/>
</dbReference>
<sequence length="156" mass="17972">MLDRQDRQLLEWLQRDAGLSVGELADKVGMSKSACWRRIQKLESSGVIDRRVTLLDPEKLNLPLTVYISIRTNQHNDQWSKRFREVLADIPEILEVHRMSGDLDYLIKAVVTDMPGYDRLYRQIIRANLSDVSASFVMETMKHTTALPLTHLPPEA</sequence>
<dbReference type="SUPFAM" id="SSF46785">
    <property type="entry name" value="Winged helix' DNA-binding domain"/>
    <property type="match status" value="1"/>
</dbReference>
<evidence type="ECO:0000256" key="1">
    <source>
        <dbReference type="ARBA" id="ARBA00023015"/>
    </source>
</evidence>
<dbReference type="Pfam" id="PF01037">
    <property type="entry name" value="AsnC_trans_reg"/>
    <property type="match status" value="1"/>
</dbReference>
<dbReference type="PRINTS" id="PR00033">
    <property type="entry name" value="HTHASNC"/>
</dbReference>
<reference evidence="5 6" key="1">
    <citation type="submission" date="2019-02" db="EMBL/GenBank/DDBJ databases">
        <title>Marinobacter halodurans sp. nov., a marine bacterium isolated from sea tidal flat.</title>
        <authorList>
            <person name="Yoo Y."/>
            <person name="Lee D.W."/>
            <person name="Kim B.S."/>
            <person name="Kim J.-J."/>
        </authorList>
    </citation>
    <scope>NUCLEOTIDE SEQUENCE [LARGE SCALE GENOMIC DNA]</scope>
    <source>
        <strain evidence="5 6">YJ-S3-2</strain>
    </source>
</reference>
<comment type="caution">
    <text evidence="5">The sequence shown here is derived from an EMBL/GenBank/DDBJ whole genome shotgun (WGS) entry which is preliminary data.</text>
</comment>
<evidence type="ECO:0000256" key="3">
    <source>
        <dbReference type="ARBA" id="ARBA00023163"/>
    </source>
</evidence>
<evidence type="ECO:0000256" key="2">
    <source>
        <dbReference type="ARBA" id="ARBA00023125"/>
    </source>
</evidence>
<dbReference type="InterPro" id="IPR019887">
    <property type="entry name" value="Tscrpt_reg_AsnC/Lrp_C"/>
</dbReference>
<dbReference type="Pfam" id="PF13412">
    <property type="entry name" value="HTH_24"/>
    <property type="match status" value="1"/>
</dbReference>
<organism evidence="5 6">
    <name type="scientific">Marinobacter halodurans</name>
    <dbReference type="NCBI Taxonomy" id="2528979"/>
    <lineage>
        <taxon>Bacteria</taxon>
        <taxon>Pseudomonadati</taxon>
        <taxon>Pseudomonadota</taxon>
        <taxon>Gammaproteobacteria</taxon>
        <taxon>Pseudomonadales</taxon>
        <taxon>Marinobacteraceae</taxon>
        <taxon>Marinobacter</taxon>
    </lineage>
</organism>
<dbReference type="PROSITE" id="PS50956">
    <property type="entry name" value="HTH_ASNC_2"/>
    <property type="match status" value="1"/>
</dbReference>
<dbReference type="SUPFAM" id="SSF54909">
    <property type="entry name" value="Dimeric alpha+beta barrel"/>
    <property type="match status" value="1"/>
</dbReference>
<dbReference type="PROSITE" id="PS00519">
    <property type="entry name" value="HTH_ASNC_1"/>
    <property type="match status" value="1"/>
</dbReference>
<evidence type="ECO:0000313" key="5">
    <source>
        <dbReference type="EMBL" id="TBW48731.1"/>
    </source>
</evidence>
<keyword evidence="1" id="KW-0805">Transcription regulation</keyword>
<dbReference type="InterPro" id="IPR000485">
    <property type="entry name" value="AsnC-type_HTH_dom"/>
</dbReference>
<feature type="domain" description="HTH asnC-type" evidence="4">
    <location>
        <begin position="2"/>
        <end position="63"/>
    </location>
</feature>
<keyword evidence="3" id="KW-0804">Transcription</keyword>
<dbReference type="InterPro" id="IPR019888">
    <property type="entry name" value="Tscrpt_reg_AsnC-like"/>
</dbReference>
<dbReference type="Gene3D" id="1.10.10.10">
    <property type="entry name" value="Winged helix-like DNA-binding domain superfamily/Winged helix DNA-binding domain"/>
    <property type="match status" value="1"/>
</dbReference>
<name>A0ABY1ZIM2_9GAMM</name>
<protein>
    <submittedName>
        <fullName evidence="5">Lrp/AsnC family transcriptional regulator</fullName>
    </submittedName>
</protein>
<dbReference type="Proteomes" id="UP000313645">
    <property type="component" value="Unassembled WGS sequence"/>
</dbReference>
<evidence type="ECO:0000259" key="4">
    <source>
        <dbReference type="PROSITE" id="PS50956"/>
    </source>
</evidence>